<keyword evidence="16" id="KW-1185">Reference proteome</keyword>
<keyword evidence="10" id="KW-0496">Mitochondrion</keyword>
<comment type="similarity">
    <text evidence="2">Belongs to the Tim44 family.</text>
</comment>
<evidence type="ECO:0000256" key="4">
    <source>
        <dbReference type="ARBA" id="ARBA00022741"/>
    </source>
</evidence>
<accession>A0A1Y2B2S0</accession>
<evidence type="ECO:0000256" key="7">
    <source>
        <dbReference type="ARBA" id="ARBA00022927"/>
    </source>
</evidence>
<dbReference type="OrthoDB" id="10265990at2759"/>
<evidence type="ECO:0000256" key="13">
    <source>
        <dbReference type="SAM" id="MobiDB-lite"/>
    </source>
</evidence>
<protein>
    <recommendedName>
        <fullName evidence="12">Mitochondrial import inner membrane translocase subunit TIM44</fullName>
    </recommendedName>
</protein>
<feature type="domain" description="Tim44-like" evidence="14">
    <location>
        <begin position="288"/>
        <end position="441"/>
    </location>
</feature>
<comment type="caution">
    <text evidence="15">The sequence shown here is derived from an EMBL/GenBank/DDBJ whole genome shotgun (WGS) entry which is preliminary data.</text>
</comment>
<reference evidence="15 16" key="1">
    <citation type="submission" date="2016-07" db="EMBL/GenBank/DDBJ databases">
        <title>Pervasive Adenine N6-methylation of Active Genes in Fungi.</title>
        <authorList>
            <consortium name="DOE Joint Genome Institute"/>
            <person name="Mondo S.J."/>
            <person name="Dannebaum R.O."/>
            <person name="Kuo R.C."/>
            <person name="Labutti K."/>
            <person name="Haridas S."/>
            <person name="Kuo A."/>
            <person name="Salamov A."/>
            <person name="Ahrendt S.R."/>
            <person name="Lipzen A."/>
            <person name="Sullivan W."/>
            <person name="Andreopoulos W.B."/>
            <person name="Clum A."/>
            <person name="Lindquist E."/>
            <person name="Daum C."/>
            <person name="Ramamoorthy G.K."/>
            <person name="Gryganskyi A."/>
            <person name="Culley D."/>
            <person name="Magnuson J.K."/>
            <person name="James T.Y."/>
            <person name="O'Malley M.A."/>
            <person name="Stajich J.E."/>
            <person name="Spatafora J.W."/>
            <person name="Visel A."/>
            <person name="Grigoriev I.V."/>
        </authorList>
    </citation>
    <scope>NUCLEOTIDE SEQUENCE [LARGE SCALE GENOMIC DNA]</scope>
    <source>
        <strain evidence="15 16">68-887.2</strain>
    </source>
</reference>
<feature type="region of interest" description="Disordered" evidence="13">
    <location>
        <begin position="32"/>
        <end position="64"/>
    </location>
</feature>
<organism evidence="15 16">
    <name type="scientific">Naematelia encephala</name>
    <dbReference type="NCBI Taxonomy" id="71784"/>
    <lineage>
        <taxon>Eukaryota</taxon>
        <taxon>Fungi</taxon>
        <taxon>Dikarya</taxon>
        <taxon>Basidiomycota</taxon>
        <taxon>Agaricomycotina</taxon>
        <taxon>Tremellomycetes</taxon>
        <taxon>Tremellales</taxon>
        <taxon>Naemateliaceae</taxon>
        <taxon>Naematelia</taxon>
    </lineage>
</organism>
<feature type="compositionally biased region" description="Basic and acidic residues" evidence="13">
    <location>
        <begin position="35"/>
        <end position="46"/>
    </location>
</feature>
<dbReference type="PANTHER" id="PTHR10721">
    <property type="entry name" value="MITOCHONDRIAL IMPORT INNER MEMBRANE TRANSLOCASE SUBUNIT TIM44"/>
    <property type="match status" value="1"/>
</dbReference>
<dbReference type="PANTHER" id="PTHR10721:SF1">
    <property type="entry name" value="MITOCHONDRIAL IMPORT INNER MEMBRANE TRANSLOCASE SUBUNIT TIM44"/>
    <property type="match status" value="1"/>
</dbReference>
<comment type="subcellular location">
    <subcellularLocation>
        <location evidence="1">Mitochondrion inner membrane</location>
        <topology evidence="1">Peripheral membrane protein</topology>
    </subcellularLocation>
</comment>
<keyword evidence="4" id="KW-0547">Nucleotide-binding</keyword>
<dbReference type="InterPro" id="IPR007379">
    <property type="entry name" value="Tim44-like_dom"/>
</dbReference>
<keyword evidence="8" id="KW-0809">Transit peptide</keyword>
<dbReference type="FunCoup" id="A0A1Y2B2S0">
    <property type="interactions" value="324"/>
</dbReference>
<evidence type="ECO:0000256" key="5">
    <source>
        <dbReference type="ARBA" id="ARBA00022792"/>
    </source>
</evidence>
<name>A0A1Y2B2S0_9TREE</name>
<dbReference type="SUPFAM" id="SSF54427">
    <property type="entry name" value="NTF2-like"/>
    <property type="match status" value="1"/>
</dbReference>
<evidence type="ECO:0000256" key="8">
    <source>
        <dbReference type="ARBA" id="ARBA00022946"/>
    </source>
</evidence>
<dbReference type="FunFam" id="3.10.450.240:FF:000002">
    <property type="entry name" value="Mitochondrial import inner membrane translocase subunit TIM44"/>
    <property type="match status" value="1"/>
</dbReference>
<evidence type="ECO:0000313" key="15">
    <source>
        <dbReference type="EMBL" id="ORY29113.1"/>
    </source>
</evidence>
<dbReference type="GO" id="GO:0005743">
    <property type="term" value="C:mitochondrial inner membrane"/>
    <property type="evidence" value="ECO:0007669"/>
    <property type="project" value="UniProtKB-SubCell"/>
</dbReference>
<keyword evidence="7" id="KW-0653">Protein transport</keyword>
<dbReference type="STRING" id="71784.A0A1Y2B2S0"/>
<dbReference type="Pfam" id="PF04280">
    <property type="entry name" value="Tim44"/>
    <property type="match status" value="1"/>
</dbReference>
<dbReference type="GO" id="GO:0030150">
    <property type="term" value="P:protein import into mitochondrial matrix"/>
    <property type="evidence" value="ECO:0007669"/>
    <property type="project" value="TreeGrafter"/>
</dbReference>
<evidence type="ECO:0000256" key="3">
    <source>
        <dbReference type="ARBA" id="ARBA00022448"/>
    </source>
</evidence>
<keyword evidence="11" id="KW-0472">Membrane</keyword>
<dbReference type="InterPro" id="IPR032710">
    <property type="entry name" value="NTF2-like_dom_sf"/>
</dbReference>
<evidence type="ECO:0000256" key="11">
    <source>
        <dbReference type="ARBA" id="ARBA00023136"/>
    </source>
</evidence>
<evidence type="ECO:0000313" key="16">
    <source>
        <dbReference type="Proteomes" id="UP000193986"/>
    </source>
</evidence>
<keyword evidence="5" id="KW-0999">Mitochondrion inner membrane</keyword>
<sequence length="447" mass="50828">MKSRPIHLHLLRLRALPPRRLVAPGFIRPISTTPRRLEASKEEPKSESQSQSRRRVPENAPPQSPFKVFIDVFREEIQKNKEWQESSRQLGGEVGKLADSAAMKRGREMYEKARLANFVKSNPRLQQVAADLAKRGMSVRDAMGQALEDSAITDALRQSYGFTLRVTEPLRNTAIYKTTASTLEEVIDDLELGGYEDRDARRLRRQKRAQKAGMTAARRTKADPEAGEALVLSDKQETTSSSSSPSWYENTAAYQRFKENYYESDDALYSTLRTVGGFFGRLSSESDMARVIKAIRAMDPAFRMDVWQRELKEYIVPEVVDAYLSADRDSLKEWMSEAMYNVAWATMGQYIKQGLVSDSRILDIRNVDVGKAMLEEDNIPRILVTFETQELLLFRKAKTGEVVVGSERGVSNCRYGMVLTRVEDQLDNELTGGWRVVEFMRRAVSGI</sequence>
<dbReference type="GO" id="GO:0051087">
    <property type="term" value="F:protein-folding chaperone binding"/>
    <property type="evidence" value="ECO:0007669"/>
    <property type="project" value="TreeGrafter"/>
</dbReference>
<keyword evidence="3" id="KW-0813">Transport</keyword>
<proteinExistence type="inferred from homology"/>
<evidence type="ECO:0000256" key="10">
    <source>
        <dbReference type="ARBA" id="ARBA00023128"/>
    </source>
</evidence>
<evidence type="ECO:0000256" key="2">
    <source>
        <dbReference type="ARBA" id="ARBA00009597"/>
    </source>
</evidence>
<dbReference type="GO" id="GO:0005524">
    <property type="term" value="F:ATP binding"/>
    <property type="evidence" value="ECO:0007669"/>
    <property type="project" value="UniProtKB-KW"/>
</dbReference>
<evidence type="ECO:0000259" key="14">
    <source>
        <dbReference type="SMART" id="SM00978"/>
    </source>
</evidence>
<dbReference type="Gene3D" id="3.10.450.240">
    <property type="match status" value="1"/>
</dbReference>
<dbReference type="EMBL" id="MCFC01000027">
    <property type="protein sequence ID" value="ORY29113.1"/>
    <property type="molecule type" value="Genomic_DNA"/>
</dbReference>
<keyword evidence="9" id="KW-0811">Translocation</keyword>
<evidence type="ECO:0000256" key="6">
    <source>
        <dbReference type="ARBA" id="ARBA00022840"/>
    </source>
</evidence>
<keyword evidence="6" id="KW-0067">ATP-binding</keyword>
<evidence type="ECO:0000256" key="12">
    <source>
        <dbReference type="ARBA" id="ARBA00074309"/>
    </source>
</evidence>
<dbReference type="InParanoid" id="A0A1Y2B2S0"/>
<dbReference type="SMART" id="SM00978">
    <property type="entry name" value="Tim44"/>
    <property type="match status" value="1"/>
</dbReference>
<dbReference type="InterPro" id="IPR039544">
    <property type="entry name" value="Tim44-like"/>
</dbReference>
<dbReference type="AlphaFoldDB" id="A0A1Y2B2S0"/>
<dbReference type="Proteomes" id="UP000193986">
    <property type="component" value="Unassembled WGS sequence"/>
</dbReference>
<feature type="region of interest" description="Disordered" evidence="13">
    <location>
        <begin position="206"/>
        <end position="247"/>
    </location>
</feature>
<evidence type="ECO:0000256" key="1">
    <source>
        <dbReference type="ARBA" id="ARBA00004637"/>
    </source>
</evidence>
<gene>
    <name evidence="15" type="ORF">BCR39DRAFT_532661</name>
</gene>
<evidence type="ECO:0000256" key="9">
    <source>
        <dbReference type="ARBA" id="ARBA00023010"/>
    </source>
</evidence>